<dbReference type="OrthoDB" id="6198788at2"/>
<feature type="transmembrane region" description="Helical" evidence="1">
    <location>
        <begin position="45"/>
        <end position="65"/>
    </location>
</feature>
<protein>
    <submittedName>
        <fullName evidence="2">Uncharacterized protein</fullName>
    </submittedName>
</protein>
<proteinExistence type="predicted"/>
<keyword evidence="1" id="KW-0812">Transmembrane</keyword>
<evidence type="ECO:0000313" key="2">
    <source>
        <dbReference type="EMBL" id="PQJ61664.1"/>
    </source>
</evidence>
<dbReference type="Proteomes" id="UP000238730">
    <property type="component" value="Unassembled WGS sequence"/>
</dbReference>
<feature type="transmembrane region" description="Helical" evidence="1">
    <location>
        <begin position="21"/>
        <end position="39"/>
    </location>
</feature>
<accession>A0A2S7VHL8</accession>
<organism evidence="2 3">
    <name type="scientific">Photobacterium angustum</name>
    <dbReference type="NCBI Taxonomy" id="661"/>
    <lineage>
        <taxon>Bacteria</taxon>
        <taxon>Pseudomonadati</taxon>
        <taxon>Pseudomonadota</taxon>
        <taxon>Gammaproteobacteria</taxon>
        <taxon>Vibrionales</taxon>
        <taxon>Vibrionaceae</taxon>
        <taxon>Photobacterium</taxon>
    </lineage>
</organism>
<evidence type="ECO:0000256" key="1">
    <source>
        <dbReference type="SAM" id="Phobius"/>
    </source>
</evidence>
<keyword evidence="1" id="KW-1133">Transmembrane helix</keyword>
<reference evidence="2 3" key="1">
    <citation type="submission" date="2016-12" db="EMBL/GenBank/DDBJ databases">
        <title>Diversity of luminous bacteria.</title>
        <authorList>
            <person name="Yoshizawa S."/>
            <person name="Kogure K."/>
        </authorList>
    </citation>
    <scope>NUCLEOTIDE SEQUENCE [LARGE SCALE GENOMIC DNA]</scope>
    <source>
        <strain evidence="2 3">LC1-200</strain>
    </source>
</reference>
<dbReference type="AlphaFoldDB" id="A0A2S7VHL8"/>
<dbReference type="RefSeq" id="WP_005366422.1">
    <property type="nucleotide sequence ID" value="NZ_JAKJTG010000011.1"/>
</dbReference>
<evidence type="ECO:0000313" key="3">
    <source>
        <dbReference type="Proteomes" id="UP000238730"/>
    </source>
</evidence>
<dbReference type="EMBL" id="MSCJ01000003">
    <property type="protein sequence ID" value="PQJ61664.1"/>
    <property type="molecule type" value="Genomic_DNA"/>
</dbReference>
<keyword evidence="1" id="KW-0472">Membrane</keyword>
<comment type="caution">
    <text evidence="2">The sequence shown here is derived from an EMBL/GenBank/DDBJ whole genome shotgun (WGS) entry which is preliminary data.</text>
</comment>
<sequence>MDILSPQAIKNQVISNSIQHPIVIYSGVVGAIGAVYSLLFSGELLSWGVTIAATALCFSKLLWGYKVNYNSHAKAIVEKYHRSLLQQREQTLVDLKQELSQIKQQDALKQVDQLGLKFNAFQQVLDRVLNKDELAYSRYITMAEAVFVGALDNLQTVIVNTKAVSGIDIDYIQQQLSDLNCQLTQITSPQILLEQKIDALQHRIVIYKDAHQHITTVLIENEQAMTELDRVTTQLSQISLLSSQQGMELETAMEELRLLAQRAQKYSTR</sequence>
<gene>
    <name evidence="2" type="ORF">BTO08_15320</name>
</gene>
<name>A0A2S7VHL8_PHOAN</name>